<feature type="repeat" description="RCC1" evidence="2">
    <location>
        <begin position="206"/>
        <end position="266"/>
    </location>
</feature>
<evidence type="ECO:0000256" key="2">
    <source>
        <dbReference type="PROSITE-ProRule" id="PRU00235"/>
    </source>
</evidence>
<feature type="repeat" description="RCC1" evidence="2">
    <location>
        <begin position="452"/>
        <end position="535"/>
    </location>
</feature>
<dbReference type="EMBL" id="JAAAUQ010000970">
    <property type="protein sequence ID" value="KAF9145176.1"/>
    <property type="molecule type" value="Genomic_DNA"/>
</dbReference>
<dbReference type="InterPro" id="IPR009091">
    <property type="entry name" value="RCC1/BLIP-II"/>
</dbReference>
<feature type="compositionally biased region" description="Low complexity" evidence="3">
    <location>
        <begin position="127"/>
        <end position="140"/>
    </location>
</feature>
<feature type="repeat" description="RCC1" evidence="2">
    <location>
        <begin position="375"/>
        <end position="442"/>
    </location>
</feature>
<name>A0A9P5RVB1_9FUNG</name>
<dbReference type="PROSITE" id="PS50012">
    <property type="entry name" value="RCC1_3"/>
    <property type="match status" value="5"/>
</dbReference>
<gene>
    <name evidence="4" type="ORF">BG015_011983</name>
</gene>
<protein>
    <submittedName>
        <fullName evidence="4">Uncharacterized protein</fullName>
    </submittedName>
</protein>
<comment type="caution">
    <text evidence="4">The sequence shown here is derived from an EMBL/GenBank/DDBJ whole genome shotgun (WGS) entry which is preliminary data.</text>
</comment>
<dbReference type="OrthoDB" id="5370059at2759"/>
<keyword evidence="1" id="KW-0677">Repeat</keyword>
<dbReference type="AlphaFoldDB" id="A0A9P5RVB1"/>
<dbReference type="PANTHER" id="PTHR22870:SF466">
    <property type="entry name" value="ANKYRIN REPEAT-CONTAINING PROTEIN"/>
    <property type="match status" value="1"/>
</dbReference>
<evidence type="ECO:0000313" key="4">
    <source>
        <dbReference type="EMBL" id="KAF9145176.1"/>
    </source>
</evidence>
<dbReference type="PROSITE" id="PS00626">
    <property type="entry name" value="RCC1_2"/>
    <property type="match status" value="1"/>
</dbReference>
<feature type="region of interest" description="Disordered" evidence="3">
    <location>
        <begin position="49"/>
        <end position="70"/>
    </location>
</feature>
<feature type="repeat" description="RCC1" evidence="2">
    <location>
        <begin position="7"/>
        <end position="92"/>
    </location>
</feature>
<dbReference type="Proteomes" id="UP000748756">
    <property type="component" value="Unassembled WGS sequence"/>
</dbReference>
<reference evidence="4" key="1">
    <citation type="journal article" date="2020" name="Fungal Divers.">
        <title>Resolving the Mortierellaceae phylogeny through synthesis of multi-gene phylogenetics and phylogenomics.</title>
        <authorList>
            <person name="Vandepol N."/>
            <person name="Liber J."/>
            <person name="Desiro A."/>
            <person name="Na H."/>
            <person name="Kennedy M."/>
            <person name="Barry K."/>
            <person name="Grigoriev I.V."/>
            <person name="Miller A.N."/>
            <person name="O'Donnell K."/>
            <person name="Stajich J.E."/>
            <person name="Bonito G."/>
        </authorList>
    </citation>
    <scope>NUCLEOTIDE SEQUENCE</scope>
    <source>
        <strain evidence="4">NRRL 6426</strain>
    </source>
</reference>
<evidence type="ECO:0000256" key="1">
    <source>
        <dbReference type="ARBA" id="ARBA00022737"/>
    </source>
</evidence>
<dbReference type="Pfam" id="PF00415">
    <property type="entry name" value="RCC1"/>
    <property type="match status" value="1"/>
</dbReference>
<dbReference type="PRINTS" id="PR00633">
    <property type="entry name" value="RCCNDNSATION"/>
</dbReference>
<dbReference type="Pfam" id="PF13540">
    <property type="entry name" value="RCC1_2"/>
    <property type="match status" value="2"/>
</dbReference>
<sequence>MDKGQGAALYAFGSNGNGQLGIASVDDTSSPQSVHFSSTTNINIVVNNSLSSSPQQHDNNNKDSTTRPHVNAITPFHDFAAGGNHTALITHGSRQLFMTGSNKDGETLLQESCQVFKPAELSKRLQHQQPQQPQQQQQLNKDQDQNQDQENSGRSADMNKDSNSNIQWRSVACGWAFTIGLTEPYHPVPDSHNTIAVSRSNNNVNQSVYAWGSGSFGELGLGPGRFKTGGQAIPITTGLLDPSSGTRFELVKVKAGLRHVLLLAKEIRFPNDQGIADGATRTVLMGWGSNRQGQLGVLARPGGSGRGDPTTVAPMTEKELRGKFMEPTRIVISATTRQHNSSGTATPVTRAADEEPEILDMACGQSHSLVLFSNGTVFSSGLDKYGQLGPRALISAEDSSEEGGMEKSKKVDFRIGFEQVLGLPFVDSVSCGWNHNAAMDTRPIADDPTAMTIIYLWGRNDHGQLGGGIPYHAVNACLIGGVVNVPTGIVQVRIPVRRKDGSGGKEESGNKEGSVFESLVSYSCGSEHTLVTTQSGACYAWGWNEHGNCGGGVDSDGNKDLEDVSAPRLVQFPNRSVSLSTGHGGWVSGGYGSSWVWT</sequence>
<organism evidence="4 5">
    <name type="scientific">Linnemannia schmuckeri</name>
    <dbReference type="NCBI Taxonomy" id="64567"/>
    <lineage>
        <taxon>Eukaryota</taxon>
        <taxon>Fungi</taxon>
        <taxon>Fungi incertae sedis</taxon>
        <taxon>Mucoromycota</taxon>
        <taxon>Mortierellomycotina</taxon>
        <taxon>Mortierellomycetes</taxon>
        <taxon>Mortierellales</taxon>
        <taxon>Mortierellaceae</taxon>
        <taxon>Linnemannia</taxon>
    </lineage>
</organism>
<accession>A0A9P5RVB1</accession>
<dbReference type="InterPro" id="IPR051210">
    <property type="entry name" value="Ub_ligase/GEF_domain"/>
</dbReference>
<evidence type="ECO:0000256" key="3">
    <source>
        <dbReference type="SAM" id="MobiDB-lite"/>
    </source>
</evidence>
<evidence type="ECO:0000313" key="5">
    <source>
        <dbReference type="Proteomes" id="UP000748756"/>
    </source>
</evidence>
<proteinExistence type="predicted"/>
<feature type="region of interest" description="Disordered" evidence="3">
    <location>
        <begin position="122"/>
        <end position="163"/>
    </location>
</feature>
<dbReference type="Gene3D" id="2.130.10.30">
    <property type="entry name" value="Regulator of chromosome condensation 1/beta-lactamase-inhibitor protein II"/>
    <property type="match status" value="3"/>
</dbReference>
<keyword evidence="5" id="KW-1185">Reference proteome</keyword>
<dbReference type="SUPFAM" id="SSF50985">
    <property type="entry name" value="RCC1/BLIP-II"/>
    <property type="match status" value="1"/>
</dbReference>
<dbReference type="InterPro" id="IPR000408">
    <property type="entry name" value="Reg_chr_condens"/>
</dbReference>
<feature type="repeat" description="RCC1" evidence="2">
    <location>
        <begin position="282"/>
        <end position="374"/>
    </location>
</feature>
<dbReference type="PANTHER" id="PTHR22870">
    <property type="entry name" value="REGULATOR OF CHROMOSOME CONDENSATION"/>
    <property type="match status" value="1"/>
</dbReference>